<dbReference type="PROSITE" id="PS50181">
    <property type="entry name" value="FBOX"/>
    <property type="match status" value="1"/>
</dbReference>
<gene>
    <name evidence="2" type="ORF">M0R45_030096</name>
</gene>
<dbReference type="SUPFAM" id="SSF117281">
    <property type="entry name" value="Kelch motif"/>
    <property type="match status" value="1"/>
</dbReference>
<dbReference type="Pfam" id="PF00646">
    <property type="entry name" value="F-box"/>
    <property type="match status" value="1"/>
</dbReference>
<dbReference type="SMART" id="SM00612">
    <property type="entry name" value="Kelch"/>
    <property type="match status" value="2"/>
</dbReference>
<dbReference type="SUPFAM" id="SSF81383">
    <property type="entry name" value="F-box domain"/>
    <property type="match status" value="1"/>
</dbReference>
<protein>
    <recommendedName>
        <fullName evidence="1">F-box domain-containing protein</fullName>
    </recommendedName>
</protein>
<dbReference type="PANTHER" id="PTHR46407:SF4">
    <property type="entry name" value="F-BOX DOMAIN-CONTAINING PROTEIN"/>
    <property type="match status" value="1"/>
</dbReference>
<dbReference type="InterPro" id="IPR001810">
    <property type="entry name" value="F-box_dom"/>
</dbReference>
<dbReference type="Proteomes" id="UP001457282">
    <property type="component" value="Unassembled WGS sequence"/>
</dbReference>
<sequence>MTALIPGLPEEIAYECLTRLHYSAHRVASRVCRRWEELIRSREFYEHRKQSGRTHKAASLIQALPVQPGLNGSKPARPAVYGLSVFDPVSGDWAQVDPVPKFPDGLPLFCQVTSSEGKLVVMGGLDPASYQPVKDVFVYEFTTQRWTKGRDMPEVRSFFAAGELNGRVYVAGGHDENKNALSSARVYDVRGDEWSELTGMSRGRDECEALVNGSEFWVVSGYGTDSQGGFVESAEVYEIGSGRWRRVEDVWSANQCPRSCVGIGKDGKLFCWGDRNSAVWSGPCGIELGRWAFVSGSGYQGGPHEFFLIEGKNGKWNKVDMCDEFSGFVQSGCFVEI</sequence>
<proteinExistence type="predicted"/>
<reference evidence="2 3" key="1">
    <citation type="journal article" date="2023" name="G3 (Bethesda)">
        <title>A chromosome-length genome assembly and annotation of blackberry (Rubus argutus, cv. 'Hillquist').</title>
        <authorList>
            <person name="Bruna T."/>
            <person name="Aryal R."/>
            <person name="Dudchenko O."/>
            <person name="Sargent D.J."/>
            <person name="Mead D."/>
            <person name="Buti M."/>
            <person name="Cavallini A."/>
            <person name="Hytonen T."/>
            <person name="Andres J."/>
            <person name="Pham M."/>
            <person name="Weisz D."/>
            <person name="Mascagni F."/>
            <person name="Usai G."/>
            <person name="Natali L."/>
            <person name="Bassil N."/>
            <person name="Fernandez G.E."/>
            <person name="Lomsadze A."/>
            <person name="Armour M."/>
            <person name="Olukolu B."/>
            <person name="Poorten T."/>
            <person name="Britton C."/>
            <person name="Davik J."/>
            <person name="Ashrafi H."/>
            <person name="Aiden E.L."/>
            <person name="Borodovsky M."/>
            <person name="Worthington M."/>
        </authorList>
    </citation>
    <scope>NUCLEOTIDE SEQUENCE [LARGE SCALE GENOMIC DNA]</scope>
    <source>
        <strain evidence="2">PI 553951</strain>
    </source>
</reference>
<dbReference type="Gene3D" id="2.120.10.80">
    <property type="entry name" value="Kelch-type beta propeller"/>
    <property type="match status" value="1"/>
</dbReference>
<feature type="domain" description="F-box" evidence="1">
    <location>
        <begin position="2"/>
        <end position="48"/>
    </location>
</feature>
<dbReference type="CDD" id="cd22152">
    <property type="entry name" value="F-box_AtAFR-like"/>
    <property type="match status" value="1"/>
</dbReference>
<comment type="caution">
    <text evidence="2">The sequence shown here is derived from an EMBL/GenBank/DDBJ whole genome shotgun (WGS) entry which is preliminary data.</text>
</comment>
<organism evidence="2 3">
    <name type="scientific">Rubus argutus</name>
    <name type="common">Southern blackberry</name>
    <dbReference type="NCBI Taxonomy" id="59490"/>
    <lineage>
        <taxon>Eukaryota</taxon>
        <taxon>Viridiplantae</taxon>
        <taxon>Streptophyta</taxon>
        <taxon>Embryophyta</taxon>
        <taxon>Tracheophyta</taxon>
        <taxon>Spermatophyta</taxon>
        <taxon>Magnoliopsida</taxon>
        <taxon>eudicotyledons</taxon>
        <taxon>Gunneridae</taxon>
        <taxon>Pentapetalae</taxon>
        <taxon>rosids</taxon>
        <taxon>fabids</taxon>
        <taxon>Rosales</taxon>
        <taxon>Rosaceae</taxon>
        <taxon>Rosoideae</taxon>
        <taxon>Rosoideae incertae sedis</taxon>
        <taxon>Rubus</taxon>
    </lineage>
</organism>
<evidence type="ECO:0000313" key="2">
    <source>
        <dbReference type="EMBL" id="KAK9921592.1"/>
    </source>
</evidence>
<name>A0AAW1WA33_RUBAR</name>
<dbReference type="InterPro" id="IPR015915">
    <property type="entry name" value="Kelch-typ_b-propeller"/>
</dbReference>
<dbReference type="InterPro" id="IPR006652">
    <property type="entry name" value="Kelch_1"/>
</dbReference>
<dbReference type="GO" id="GO:2000762">
    <property type="term" value="P:regulation of phenylpropanoid metabolic process"/>
    <property type="evidence" value="ECO:0007669"/>
    <property type="project" value="InterPro"/>
</dbReference>
<dbReference type="PANTHER" id="PTHR46407">
    <property type="entry name" value="OS02G0208700 PROTEIN"/>
    <property type="match status" value="1"/>
</dbReference>
<accession>A0AAW1WA33</accession>
<dbReference type="InterPro" id="IPR044595">
    <property type="entry name" value="KMD1-4"/>
</dbReference>
<dbReference type="InterPro" id="IPR036047">
    <property type="entry name" value="F-box-like_dom_sf"/>
</dbReference>
<dbReference type="Pfam" id="PF24681">
    <property type="entry name" value="Kelch_KLHDC2_KLHL20_DRC7"/>
    <property type="match status" value="1"/>
</dbReference>
<dbReference type="EMBL" id="JBEDUW010000006">
    <property type="protein sequence ID" value="KAK9921592.1"/>
    <property type="molecule type" value="Genomic_DNA"/>
</dbReference>
<dbReference type="SMART" id="SM00256">
    <property type="entry name" value="FBOX"/>
    <property type="match status" value="1"/>
</dbReference>
<evidence type="ECO:0000313" key="3">
    <source>
        <dbReference type="Proteomes" id="UP001457282"/>
    </source>
</evidence>
<keyword evidence="3" id="KW-1185">Reference proteome</keyword>
<dbReference type="GO" id="GO:0080037">
    <property type="term" value="P:negative regulation of cytokinin-activated signaling pathway"/>
    <property type="evidence" value="ECO:0007669"/>
    <property type="project" value="InterPro"/>
</dbReference>
<evidence type="ECO:0000259" key="1">
    <source>
        <dbReference type="PROSITE" id="PS50181"/>
    </source>
</evidence>
<dbReference type="AlphaFoldDB" id="A0AAW1WA33"/>